<dbReference type="InterPro" id="IPR011527">
    <property type="entry name" value="ABC1_TM_dom"/>
</dbReference>
<dbReference type="RefSeq" id="WP_283404448.1">
    <property type="nucleotide sequence ID" value="NZ_BAAAEA010000003.1"/>
</dbReference>
<evidence type="ECO:0000256" key="1">
    <source>
        <dbReference type="ARBA" id="ARBA00004651"/>
    </source>
</evidence>
<dbReference type="PROSITE" id="PS50893">
    <property type="entry name" value="ABC_TRANSPORTER_2"/>
    <property type="match status" value="1"/>
</dbReference>
<evidence type="ECO:0000256" key="8">
    <source>
        <dbReference type="SAM" id="Phobius"/>
    </source>
</evidence>
<keyword evidence="7 8" id="KW-0472">Membrane</keyword>
<comment type="similarity">
    <text evidence="2">Belongs to the ABC transporter superfamily.</text>
</comment>
<sequence length="554" mass="58970">MMAVWDLIKLQYRYNRQAFALGLVVALIPVMAGFLLLGVAGWFITAAAFAGLTGVFLNIFVPSAMIRALAILRTGGRYGERLLTHNATFLFLADLRNRIFAGISDARTGGKRSGLLLNQLTKDISALDTVYLRLVVPFFLLLVIGTVLLCSWAQVSAAMMMLGAGFFAIVAAGILTIVKTADNRAPRLADAAANALRLRAADLAAGRKDLAIYGGLDQAANHVLTADDRYAMAEEGDEKRAIRIAGASQFLGQLLLAATVVLAVMGVSSGQLGLPVAVALVLVSMALPELLSMVIPGLVGLPRSKLAADRTMSVMRPGDIEAPVATPQRQTGAADRPQQHENAVLSFQSVCFRYPRAERLIVDNLTFQIGRGEVLAVAGRSGCGKSTLAALAARLIDPERGEIKLNGAAIRALPEVDLRRKITVLGQRPHLFNDTVGANLRIANPGASDTDLWIALAQAAVASRISDSPNGLNTVLGEGGFGLSGGEQRRIALARAFLTSPDLFILDEMTEGLDSVTAADVLERFMAFKGRAGAMVIAHKRLELEAADKVLYLH</sequence>
<organism evidence="11 12">
    <name type="scientific">Roseibium denhamense</name>
    <dbReference type="NCBI Taxonomy" id="76305"/>
    <lineage>
        <taxon>Bacteria</taxon>
        <taxon>Pseudomonadati</taxon>
        <taxon>Pseudomonadota</taxon>
        <taxon>Alphaproteobacteria</taxon>
        <taxon>Hyphomicrobiales</taxon>
        <taxon>Stappiaceae</taxon>
        <taxon>Roseibium</taxon>
    </lineage>
</organism>
<dbReference type="Pfam" id="PF00005">
    <property type="entry name" value="ABC_tran"/>
    <property type="match status" value="1"/>
</dbReference>
<dbReference type="CDD" id="cd03228">
    <property type="entry name" value="ABCC_MRP_Like"/>
    <property type="match status" value="1"/>
</dbReference>
<comment type="subcellular location">
    <subcellularLocation>
        <location evidence="1">Cell membrane</location>
        <topology evidence="1">Multi-pass membrane protein</topology>
    </subcellularLocation>
</comment>
<dbReference type="InterPro" id="IPR003439">
    <property type="entry name" value="ABC_transporter-like_ATP-bd"/>
</dbReference>
<dbReference type="SUPFAM" id="SSF90123">
    <property type="entry name" value="ABC transporter transmembrane region"/>
    <property type="match status" value="1"/>
</dbReference>
<evidence type="ECO:0000256" key="4">
    <source>
        <dbReference type="ARBA" id="ARBA00022741"/>
    </source>
</evidence>
<dbReference type="Gene3D" id="3.40.50.300">
    <property type="entry name" value="P-loop containing nucleotide triphosphate hydrolases"/>
    <property type="match status" value="1"/>
</dbReference>
<dbReference type="InterPro" id="IPR039421">
    <property type="entry name" value="Type_1_exporter"/>
</dbReference>
<gene>
    <name evidence="11" type="ORF">SAMN06265374_1766</name>
</gene>
<dbReference type="PROSITE" id="PS00211">
    <property type="entry name" value="ABC_TRANSPORTER_1"/>
    <property type="match status" value="1"/>
</dbReference>
<evidence type="ECO:0000256" key="2">
    <source>
        <dbReference type="ARBA" id="ARBA00005417"/>
    </source>
</evidence>
<dbReference type="InterPro" id="IPR003593">
    <property type="entry name" value="AAA+_ATPase"/>
</dbReference>
<dbReference type="SMART" id="SM00382">
    <property type="entry name" value="AAA"/>
    <property type="match status" value="1"/>
</dbReference>
<evidence type="ECO:0000256" key="5">
    <source>
        <dbReference type="ARBA" id="ARBA00022840"/>
    </source>
</evidence>
<evidence type="ECO:0000313" key="11">
    <source>
        <dbReference type="EMBL" id="SMP17003.1"/>
    </source>
</evidence>
<feature type="domain" description="ABC transporter" evidence="9">
    <location>
        <begin position="345"/>
        <end position="554"/>
    </location>
</feature>
<accession>A0ABY1NSB5</accession>
<keyword evidence="5 11" id="KW-0067">ATP-binding</keyword>
<keyword evidence="3 8" id="KW-0812">Transmembrane</keyword>
<dbReference type="PROSITE" id="PS50929">
    <property type="entry name" value="ABC_TM1F"/>
    <property type="match status" value="1"/>
</dbReference>
<feature type="transmembrane region" description="Helical" evidence="8">
    <location>
        <begin position="276"/>
        <end position="301"/>
    </location>
</feature>
<dbReference type="PANTHER" id="PTHR24221">
    <property type="entry name" value="ATP-BINDING CASSETTE SUB-FAMILY B"/>
    <property type="match status" value="1"/>
</dbReference>
<name>A0ABY1NSB5_9HYPH</name>
<dbReference type="Gene3D" id="1.20.1560.10">
    <property type="entry name" value="ABC transporter type 1, transmembrane domain"/>
    <property type="match status" value="1"/>
</dbReference>
<feature type="domain" description="ABC transmembrane type-1" evidence="10">
    <location>
        <begin position="18"/>
        <end position="303"/>
    </location>
</feature>
<dbReference type="InterPro" id="IPR036640">
    <property type="entry name" value="ABC1_TM_sf"/>
</dbReference>
<keyword evidence="6 8" id="KW-1133">Transmembrane helix</keyword>
<evidence type="ECO:0000256" key="6">
    <source>
        <dbReference type="ARBA" id="ARBA00022989"/>
    </source>
</evidence>
<feature type="transmembrane region" description="Helical" evidence="8">
    <location>
        <begin position="250"/>
        <end position="270"/>
    </location>
</feature>
<keyword evidence="4" id="KW-0547">Nucleotide-binding</keyword>
<dbReference type="GO" id="GO:0005524">
    <property type="term" value="F:ATP binding"/>
    <property type="evidence" value="ECO:0007669"/>
    <property type="project" value="UniProtKB-KW"/>
</dbReference>
<evidence type="ECO:0000259" key="9">
    <source>
        <dbReference type="PROSITE" id="PS50893"/>
    </source>
</evidence>
<feature type="transmembrane region" description="Helical" evidence="8">
    <location>
        <begin position="50"/>
        <end position="72"/>
    </location>
</feature>
<protein>
    <submittedName>
        <fullName evidence="11">ATP-binding cassette, subfamily C, CydC</fullName>
    </submittedName>
</protein>
<evidence type="ECO:0000259" key="10">
    <source>
        <dbReference type="PROSITE" id="PS50929"/>
    </source>
</evidence>
<dbReference type="NCBIfam" id="TIGR02868">
    <property type="entry name" value="CydC"/>
    <property type="match status" value="1"/>
</dbReference>
<evidence type="ECO:0000256" key="7">
    <source>
        <dbReference type="ARBA" id="ARBA00023136"/>
    </source>
</evidence>
<dbReference type="SUPFAM" id="SSF52540">
    <property type="entry name" value="P-loop containing nucleoside triphosphate hydrolases"/>
    <property type="match status" value="1"/>
</dbReference>
<dbReference type="Proteomes" id="UP001157914">
    <property type="component" value="Unassembled WGS sequence"/>
</dbReference>
<evidence type="ECO:0000256" key="3">
    <source>
        <dbReference type="ARBA" id="ARBA00022692"/>
    </source>
</evidence>
<comment type="caution">
    <text evidence="11">The sequence shown here is derived from an EMBL/GenBank/DDBJ whole genome shotgun (WGS) entry which is preliminary data.</text>
</comment>
<dbReference type="EMBL" id="FXTT01000002">
    <property type="protein sequence ID" value="SMP17003.1"/>
    <property type="molecule type" value="Genomic_DNA"/>
</dbReference>
<dbReference type="PANTHER" id="PTHR24221:SF590">
    <property type="entry name" value="COMPONENT LINKED WITH THE ASSEMBLY OF CYTOCHROME' TRANSPORT TRANSMEMBRANE ATP-BINDING PROTEIN ABC TRANSPORTER CYDD-RELATED"/>
    <property type="match status" value="1"/>
</dbReference>
<feature type="transmembrane region" description="Helical" evidence="8">
    <location>
        <begin position="21"/>
        <end position="44"/>
    </location>
</feature>
<dbReference type="InterPro" id="IPR027417">
    <property type="entry name" value="P-loop_NTPase"/>
</dbReference>
<proteinExistence type="inferred from homology"/>
<feature type="transmembrane region" description="Helical" evidence="8">
    <location>
        <begin position="155"/>
        <end position="178"/>
    </location>
</feature>
<evidence type="ECO:0000313" key="12">
    <source>
        <dbReference type="Proteomes" id="UP001157914"/>
    </source>
</evidence>
<keyword evidence="12" id="KW-1185">Reference proteome</keyword>
<dbReference type="InterPro" id="IPR014223">
    <property type="entry name" value="ABC_CydC/D"/>
</dbReference>
<dbReference type="InterPro" id="IPR017871">
    <property type="entry name" value="ABC_transporter-like_CS"/>
</dbReference>
<feature type="transmembrane region" description="Helical" evidence="8">
    <location>
        <begin position="130"/>
        <end position="149"/>
    </location>
</feature>
<reference evidence="11 12" key="1">
    <citation type="submission" date="2017-05" db="EMBL/GenBank/DDBJ databases">
        <authorList>
            <person name="Varghese N."/>
            <person name="Submissions S."/>
        </authorList>
    </citation>
    <scope>NUCLEOTIDE SEQUENCE [LARGE SCALE GENOMIC DNA]</scope>
    <source>
        <strain evidence="11 12">DSM 15949</strain>
    </source>
</reference>